<evidence type="ECO:0000256" key="1">
    <source>
        <dbReference type="ARBA" id="ARBA00022679"/>
    </source>
</evidence>
<keyword evidence="11" id="KW-1185">Reference proteome</keyword>
<reference evidence="10" key="2">
    <citation type="submission" date="2022-01" db="EMBL/GenBank/DDBJ databases">
        <authorList>
            <person name="Yamashiro T."/>
            <person name="Shiraishi A."/>
            <person name="Satake H."/>
            <person name="Nakayama K."/>
        </authorList>
    </citation>
    <scope>NUCLEOTIDE SEQUENCE</scope>
</reference>
<sequence>MECLVTRYGVRTGKFIDMVVVHGGYMGVRRGVWIIGHRYTISSLIYTAYRMSEQFFHISSFKLQNACLFANLHQLDFATLNIDGQSTKVEAPPPIIHVNEDDDFTDDEDDVPYNLADSDNEVLANSDYDDEVVNVVYSSDRELEQEGAWEAGMEAEIEAGREGFSGYKELALQCPRMLLDEEKKIKRYIWGLPDNILRNVTSAEPIRLQDTIRLANRNNHVQQPPVKRQNVARAYTVGPGEKKAYAGNLPFYNKCKLHHTMLCTVKCGNCKRVGHMTGDCRTPIPVTNQRDRVANHKALVTCYECGKQGHYQSECLKLKKQNHGNQVGNGELREEHMHCEEENPTKTIMLLRITEKKTEKKLEEKRLEDVPIMRDFLEVFPEDFLGLPPTRQVEFQIYLVLDNALVARSPYRLAPLEMQELSNQLQELSEKGFIRPSSSPWGALVLFVKKKDGSFRMYSNYSELNKLTESRDGSGDALGDNQPKVLYDQRMANIEAYEEYLKPILELLKKEEVYAKSSKLFTLRIWRHYLHGTKCIVFTDHKSLQHILDQNDLNMRQRIWLELLSDYDYEIRYHTGRKSEALKEDNVKEENLHGTDKEFKTRPDGTLYIRNMSWLPCLGNLRDMIMNIRISLNCSELRLLEVKTASEEVNAEVIENGNAPPITKVVEGVETIIAPTTAEEKAQKRLELKARKVLDQTFDRLQKLISQLEILGESILQEDVNQKFLRSLSPEWNTHTFVWRNKLEIASVSVYSGTNGAVNTAHGATTASTQATAVNSTTIDNLSDAIICAFFASQPNSPQLNNEDLHQIYPDDLEEMDLSETIGFDKSKVKCYNCHKRGHFAREYRAPRNLEYRNRENIRRVVPVETTTSNALVSYDGSSYDWSDQAEEGLTNFVLMAYSSTNSNSKVSIDSNCSSSCLKNVKIIKEQNKQLLKDLRTSKLSAIAYKTGLESIEARLLVYKKNESTYEEDIMVLKRKIHLREVAITKLRRKLEMAQKQKDEIQLTVENFENSSKNIRKLIDCQIVDKCKTGLGYNVIPPPYKRKFMPPKPDLSFSGLEEFISEPIVIKPVAENSEAMAGEAKPKAVRKNNGALIIEDWVSDNEEDDVPQAKILKETFKPSFAKIEFVKPKHQEKTARKIVNHVDCKKNIVTRAVLMKSSLVSVNTARQVNVAHTKTTVNAARPMSYLSKIAHLTVKRPIHKNTTFKNSNFNQRVNIVKDKNVNIVRPKAVVNVVRLKAVVNAVKGNNVNNVKASSCWVWKPKNKVLHHVSKHNSASITLNKFDYVDAQGRFKSVMAWVPKM</sequence>
<dbReference type="Gene3D" id="4.10.60.10">
    <property type="entry name" value="Zinc finger, CCHC-type"/>
    <property type="match status" value="2"/>
</dbReference>
<dbReference type="SUPFAM" id="SSF56672">
    <property type="entry name" value="DNA/RNA polymerases"/>
    <property type="match status" value="1"/>
</dbReference>
<keyword evidence="4" id="KW-0255">Endonuclease</keyword>
<evidence type="ECO:0000256" key="3">
    <source>
        <dbReference type="ARBA" id="ARBA00022722"/>
    </source>
</evidence>
<evidence type="ECO:0000256" key="4">
    <source>
        <dbReference type="ARBA" id="ARBA00022759"/>
    </source>
</evidence>
<dbReference type="InterPro" id="IPR036875">
    <property type="entry name" value="Znf_CCHC_sf"/>
</dbReference>
<dbReference type="EMBL" id="BQNB010012153">
    <property type="protein sequence ID" value="GJS99890.1"/>
    <property type="molecule type" value="Genomic_DNA"/>
</dbReference>
<keyword evidence="2" id="KW-0548">Nucleotidyltransferase</keyword>
<dbReference type="Proteomes" id="UP001151760">
    <property type="component" value="Unassembled WGS sequence"/>
</dbReference>
<keyword evidence="7" id="KW-0862">Zinc</keyword>
<feature type="domain" description="CCHC-type" evidence="9">
    <location>
        <begin position="302"/>
        <end position="315"/>
    </location>
</feature>
<dbReference type="PANTHER" id="PTHR15503:SF42">
    <property type="entry name" value="ZINC FINGER, CCHC-TYPE, RETROTRANSPOSON GAG DOMAIN, ASPARTIC PEPTIDASE DOMAIN PROTEIN-RELATED"/>
    <property type="match status" value="1"/>
</dbReference>
<keyword evidence="7" id="KW-0479">Metal-binding</keyword>
<protein>
    <submittedName>
        <fullName evidence="10">Ribonuclease H-like domain-containing protein</fullName>
    </submittedName>
</protein>
<keyword evidence="1" id="KW-0808">Transferase</keyword>
<name>A0ABQ5AC42_9ASTR</name>
<keyword evidence="6" id="KW-0695">RNA-directed DNA polymerase</keyword>
<gene>
    <name evidence="10" type="ORF">Tco_0821060</name>
</gene>
<dbReference type="InterPro" id="IPR032567">
    <property type="entry name" value="RTL1-rel"/>
</dbReference>
<evidence type="ECO:0000259" key="9">
    <source>
        <dbReference type="PROSITE" id="PS50158"/>
    </source>
</evidence>
<keyword evidence="5" id="KW-0378">Hydrolase</keyword>
<evidence type="ECO:0000256" key="8">
    <source>
        <dbReference type="SAM" id="Coils"/>
    </source>
</evidence>
<dbReference type="PROSITE" id="PS50158">
    <property type="entry name" value="ZF_CCHC"/>
    <property type="match status" value="1"/>
</dbReference>
<feature type="coiled-coil region" evidence="8">
    <location>
        <begin position="984"/>
        <end position="1011"/>
    </location>
</feature>
<organism evidence="10 11">
    <name type="scientific">Tanacetum coccineum</name>
    <dbReference type="NCBI Taxonomy" id="301880"/>
    <lineage>
        <taxon>Eukaryota</taxon>
        <taxon>Viridiplantae</taxon>
        <taxon>Streptophyta</taxon>
        <taxon>Embryophyta</taxon>
        <taxon>Tracheophyta</taxon>
        <taxon>Spermatophyta</taxon>
        <taxon>Magnoliopsida</taxon>
        <taxon>eudicotyledons</taxon>
        <taxon>Gunneridae</taxon>
        <taxon>Pentapetalae</taxon>
        <taxon>asterids</taxon>
        <taxon>campanulids</taxon>
        <taxon>Asterales</taxon>
        <taxon>Asteraceae</taxon>
        <taxon>Asteroideae</taxon>
        <taxon>Anthemideae</taxon>
        <taxon>Anthemidinae</taxon>
        <taxon>Tanacetum</taxon>
    </lineage>
</organism>
<evidence type="ECO:0000256" key="7">
    <source>
        <dbReference type="PROSITE-ProRule" id="PRU00047"/>
    </source>
</evidence>
<reference evidence="10" key="1">
    <citation type="journal article" date="2022" name="Int. J. Mol. Sci.">
        <title>Draft Genome of Tanacetum Coccineum: Genomic Comparison of Closely Related Tanacetum-Family Plants.</title>
        <authorList>
            <person name="Yamashiro T."/>
            <person name="Shiraishi A."/>
            <person name="Nakayama K."/>
            <person name="Satake H."/>
        </authorList>
    </citation>
    <scope>NUCLEOTIDE SEQUENCE</scope>
</reference>
<proteinExistence type="predicted"/>
<dbReference type="Gene3D" id="3.10.10.10">
    <property type="entry name" value="HIV Type 1 Reverse Transcriptase, subunit A, domain 1"/>
    <property type="match status" value="1"/>
</dbReference>
<dbReference type="InterPro" id="IPR001878">
    <property type="entry name" value="Znf_CCHC"/>
</dbReference>
<dbReference type="InterPro" id="IPR041373">
    <property type="entry name" value="RT_RNaseH"/>
</dbReference>
<dbReference type="Pfam" id="PF00098">
    <property type="entry name" value="zf-CCHC"/>
    <property type="match status" value="1"/>
</dbReference>
<evidence type="ECO:0000256" key="6">
    <source>
        <dbReference type="ARBA" id="ARBA00022918"/>
    </source>
</evidence>
<dbReference type="Pfam" id="PF17917">
    <property type="entry name" value="RT_RNaseH"/>
    <property type="match status" value="1"/>
</dbReference>
<evidence type="ECO:0000256" key="2">
    <source>
        <dbReference type="ARBA" id="ARBA00022695"/>
    </source>
</evidence>
<evidence type="ECO:0000313" key="10">
    <source>
        <dbReference type="EMBL" id="GJS99890.1"/>
    </source>
</evidence>
<keyword evidence="8" id="KW-0175">Coiled coil</keyword>
<evidence type="ECO:0000256" key="5">
    <source>
        <dbReference type="ARBA" id="ARBA00022801"/>
    </source>
</evidence>
<evidence type="ECO:0000313" key="11">
    <source>
        <dbReference type="Proteomes" id="UP001151760"/>
    </source>
</evidence>
<dbReference type="InterPro" id="IPR043502">
    <property type="entry name" value="DNA/RNA_pol_sf"/>
</dbReference>
<dbReference type="SMART" id="SM00343">
    <property type="entry name" value="ZnF_C2HC"/>
    <property type="match status" value="3"/>
</dbReference>
<dbReference type="SUPFAM" id="SSF57756">
    <property type="entry name" value="Retrovirus zinc finger-like domains"/>
    <property type="match status" value="2"/>
</dbReference>
<comment type="caution">
    <text evidence="10">The sequence shown here is derived from an EMBL/GenBank/DDBJ whole genome shotgun (WGS) entry which is preliminary data.</text>
</comment>
<keyword evidence="7" id="KW-0863">Zinc-finger</keyword>
<accession>A0ABQ5AC42</accession>
<dbReference type="PANTHER" id="PTHR15503">
    <property type="entry name" value="LDOC1 RELATED"/>
    <property type="match status" value="1"/>
</dbReference>
<keyword evidence="3" id="KW-0540">Nuclease</keyword>